<accession>A0ABQ5V4F1</accession>
<keyword evidence="1" id="KW-1133">Transmembrane helix</keyword>
<keyword evidence="3" id="KW-1185">Reference proteome</keyword>
<evidence type="ECO:0000313" key="3">
    <source>
        <dbReference type="Proteomes" id="UP001161391"/>
    </source>
</evidence>
<comment type="caution">
    <text evidence="2">The sequence shown here is derived from an EMBL/GenBank/DDBJ whole genome shotgun (WGS) entry which is preliminary data.</text>
</comment>
<proteinExistence type="predicted"/>
<evidence type="ECO:0000256" key="1">
    <source>
        <dbReference type="SAM" id="Phobius"/>
    </source>
</evidence>
<name>A0ABQ5V4F1_9PROT</name>
<reference evidence="2" key="1">
    <citation type="journal article" date="2014" name="Int. J. Syst. Evol. Microbiol.">
        <title>Complete genome of a new Firmicutes species belonging to the dominant human colonic microbiota ('Ruminococcus bicirculans') reveals two chromosomes and a selective capacity to utilize plant glucans.</title>
        <authorList>
            <consortium name="NISC Comparative Sequencing Program"/>
            <person name="Wegmann U."/>
            <person name="Louis P."/>
            <person name="Goesmann A."/>
            <person name="Henrissat B."/>
            <person name="Duncan S.H."/>
            <person name="Flint H.J."/>
        </authorList>
    </citation>
    <scope>NUCLEOTIDE SEQUENCE</scope>
    <source>
        <strain evidence="2">NBRC 108219</strain>
    </source>
</reference>
<protein>
    <submittedName>
        <fullName evidence="2">Uncharacterized protein</fullName>
    </submittedName>
</protein>
<keyword evidence="1" id="KW-0472">Membrane</keyword>
<reference evidence="2" key="2">
    <citation type="submission" date="2023-01" db="EMBL/GenBank/DDBJ databases">
        <title>Draft genome sequence of Algimonas ampicilliniresistens strain NBRC 108219.</title>
        <authorList>
            <person name="Sun Q."/>
            <person name="Mori K."/>
        </authorList>
    </citation>
    <scope>NUCLEOTIDE SEQUENCE</scope>
    <source>
        <strain evidence="2">NBRC 108219</strain>
    </source>
</reference>
<gene>
    <name evidence="2" type="ORF">GCM10007853_01340</name>
</gene>
<feature type="transmembrane region" description="Helical" evidence="1">
    <location>
        <begin position="71"/>
        <end position="90"/>
    </location>
</feature>
<evidence type="ECO:0000313" key="2">
    <source>
        <dbReference type="EMBL" id="GLQ22260.1"/>
    </source>
</evidence>
<dbReference type="EMBL" id="BSNK01000001">
    <property type="protein sequence ID" value="GLQ22260.1"/>
    <property type="molecule type" value="Genomic_DNA"/>
</dbReference>
<dbReference type="RefSeq" id="WP_284386578.1">
    <property type="nucleotide sequence ID" value="NZ_BSNK01000001.1"/>
</dbReference>
<dbReference type="Proteomes" id="UP001161391">
    <property type="component" value="Unassembled WGS sequence"/>
</dbReference>
<keyword evidence="1" id="KW-0812">Transmembrane</keyword>
<organism evidence="2 3">
    <name type="scientific">Algimonas ampicilliniresistens</name>
    <dbReference type="NCBI Taxonomy" id="1298735"/>
    <lineage>
        <taxon>Bacteria</taxon>
        <taxon>Pseudomonadati</taxon>
        <taxon>Pseudomonadota</taxon>
        <taxon>Alphaproteobacteria</taxon>
        <taxon>Maricaulales</taxon>
        <taxon>Robiginitomaculaceae</taxon>
        <taxon>Algimonas</taxon>
    </lineage>
</organism>
<feature type="transmembrane region" description="Helical" evidence="1">
    <location>
        <begin position="41"/>
        <end position="59"/>
    </location>
</feature>
<sequence>MTLVSDLWKSFRSLPTWVQIWMVLILVPVNAASIRFLGEPSAGVIALLAIGGMVPNIFIMIGDRRFTNKMAVPHVILWIPLVVFIGYLLFVSDADLSSTYATYLKALLIVNLISLSFDIPETMEWYRTRHRPS</sequence>